<dbReference type="Gene3D" id="3.40.50.300">
    <property type="entry name" value="P-loop containing nucleotide triphosphate hydrolases"/>
    <property type="match status" value="1"/>
</dbReference>
<dbReference type="PANTHER" id="PTHR47691:SF3">
    <property type="entry name" value="HTH-TYPE TRANSCRIPTIONAL REGULATOR RV0890C-RELATED"/>
    <property type="match status" value="1"/>
</dbReference>
<dbReference type="CDD" id="cd15831">
    <property type="entry name" value="BTAD"/>
    <property type="match status" value="1"/>
</dbReference>
<evidence type="ECO:0000259" key="5">
    <source>
        <dbReference type="PROSITE" id="PS51755"/>
    </source>
</evidence>
<dbReference type="Proteomes" id="UP001519295">
    <property type="component" value="Unassembled WGS sequence"/>
</dbReference>
<sequence length="961" mass="102902">MSVAPVKPPQAPAAVYFRDLGPILIGRGKAARSPGGARLVAALSLLLVHADRRVGTDALIEAMWGASATSRSTSTLDSHIWRLRRVLEPERASGAPSRLLQRDNAGYRLVVGTGQVDSLRFEQLTVEAGDLLAGGQPRRALRRTSDALDLWRGRPFTPVSDEPWAAATVARLEELHGQLREYHIEALLGVEEPQRALAELETALAEHPLRERLWASRMLAHHRSGRTHDALRTFHEVRELFLDELGVEPGPALRETQARILTDDRAGVPAAPSPSRPAVPAPPVRHEPEIRLPTVRNRLIGREDELAAADAALSVDQLVTLVGAAGCGKTRLAVEAARRAAHGFPDGVWFVDLVSATRGRVVDAVTSTLGVPAPAVGSGTDALRAFTHGRCMLLVLDNCEHVLDDAAALLDELLVDDTELSVLATSREPLDIEGERVLPIAPLALPSPDPGTDAALAPALELFLERLSTTVPGVERDAPSSAWAASIVSALDGVPLALELAAGRARAYSLEEIAAQVRRDAGALARVGRGHAAHHTTVRGAVDMSYRVLPVDEAALHCRMSVVPGPFTAALASAVGDQDGVEDVLARLVHRSLLTPLGPLRPGGPSRFAQLAIVRGHAEHVGAAGLGEAVVRRDRAAAALVEAQPRIGASTSRAWYDAVDDDFAALRATLQHTLVDEPSALGVRLASRLGMYWYFRGMNLEQMEWLRRALTVEDLAGPLDRFLLHLAVGSLLTMQSRVDAGRPYLEGALASLPDLPVESDLYLCDHLGVFTGPLYISGHPDLVRTVTAAADGVAVRTGDPSLRSLADAARLLCDVDEQPATGVLNRCSAAYDEALHVGNLYSAWIVSVVAMTGLLGHGRGAEALTWSDRAIGACHELGLQDVPTVVELRANALALTGEHREAVRLYAATRAGHTRTGMRWPRDVRTQQLFDAATAALDRRDAELLRREGAALDLSDLLPRP</sequence>
<dbReference type="SMART" id="SM00862">
    <property type="entry name" value="Trans_reg_C"/>
    <property type="match status" value="1"/>
</dbReference>
<evidence type="ECO:0000313" key="7">
    <source>
        <dbReference type="Proteomes" id="UP001519295"/>
    </source>
</evidence>
<comment type="caution">
    <text evidence="6">The sequence shown here is derived from an EMBL/GenBank/DDBJ whole genome shotgun (WGS) entry which is preliminary data.</text>
</comment>
<evidence type="ECO:0000313" key="6">
    <source>
        <dbReference type="EMBL" id="MBP2370662.1"/>
    </source>
</evidence>
<comment type="similarity">
    <text evidence="1">Belongs to the AfsR/DnrI/RedD regulatory family.</text>
</comment>
<evidence type="ECO:0000256" key="4">
    <source>
        <dbReference type="SAM" id="MobiDB-lite"/>
    </source>
</evidence>
<dbReference type="Gene3D" id="1.25.40.10">
    <property type="entry name" value="Tetratricopeptide repeat domain"/>
    <property type="match status" value="1"/>
</dbReference>
<name>A0ABS4W373_9PSEU</name>
<evidence type="ECO:0000256" key="1">
    <source>
        <dbReference type="ARBA" id="ARBA00005820"/>
    </source>
</evidence>
<dbReference type="InterPro" id="IPR016032">
    <property type="entry name" value="Sig_transdc_resp-reg_C-effctor"/>
</dbReference>
<keyword evidence="2 3" id="KW-0238">DNA-binding</keyword>
<dbReference type="RefSeq" id="WP_210034129.1">
    <property type="nucleotide sequence ID" value="NZ_JAGINU010000001.1"/>
</dbReference>
<dbReference type="Gene3D" id="1.10.10.10">
    <property type="entry name" value="Winged helix-like DNA-binding domain superfamily/Winged helix DNA-binding domain"/>
    <property type="match status" value="1"/>
</dbReference>
<reference evidence="6 7" key="1">
    <citation type="submission" date="2021-03" db="EMBL/GenBank/DDBJ databases">
        <title>Sequencing the genomes of 1000 actinobacteria strains.</title>
        <authorList>
            <person name="Klenk H.-P."/>
        </authorList>
    </citation>
    <scope>NUCLEOTIDE SEQUENCE [LARGE SCALE GENOMIC DNA]</scope>
    <source>
        <strain evidence="6 7">DSM 45256</strain>
    </source>
</reference>
<feature type="region of interest" description="Disordered" evidence="4">
    <location>
        <begin position="265"/>
        <end position="286"/>
    </location>
</feature>
<feature type="DNA-binding region" description="OmpR/PhoB-type" evidence="3">
    <location>
        <begin position="6"/>
        <end position="111"/>
    </location>
</feature>
<dbReference type="SUPFAM" id="SSF52540">
    <property type="entry name" value="P-loop containing nucleoside triphosphate hydrolases"/>
    <property type="match status" value="1"/>
</dbReference>
<dbReference type="PROSITE" id="PS51755">
    <property type="entry name" value="OMPR_PHOB"/>
    <property type="match status" value="1"/>
</dbReference>
<keyword evidence="7" id="KW-1185">Reference proteome</keyword>
<dbReference type="InterPro" id="IPR027417">
    <property type="entry name" value="P-loop_NTPase"/>
</dbReference>
<dbReference type="Pfam" id="PF03704">
    <property type="entry name" value="BTAD"/>
    <property type="match status" value="1"/>
</dbReference>
<organism evidence="6 7">
    <name type="scientific">Pseudonocardia parietis</name>
    <dbReference type="NCBI Taxonomy" id="570936"/>
    <lineage>
        <taxon>Bacteria</taxon>
        <taxon>Bacillati</taxon>
        <taxon>Actinomycetota</taxon>
        <taxon>Actinomycetes</taxon>
        <taxon>Pseudonocardiales</taxon>
        <taxon>Pseudonocardiaceae</taxon>
        <taxon>Pseudonocardia</taxon>
    </lineage>
</organism>
<evidence type="ECO:0000256" key="3">
    <source>
        <dbReference type="PROSITE-ProRule" id="PRU01091"/>
    </source>
</evidence>
<protein>
    <submittedName>
        <fullName evidence="6">ATPase/DNA-binding SARP family transcriptional activator</fullName>
    </submittedName>
</protein>
<feature type="compositionally biased region" description="Pro residues" evidence="4">
    <location>
        <begin position="271"/>
        <end position="283"/>
    </location>
</feature>
<dbReference type="InterPro" id="IPR011990">
    <property type="entry name" value="TPR-like_helical_dom_sf"/>
</dbReference>
<feature type="domain" description="OmpR/PhoB-type" evidence="5">
    <location>
        <begin position="6"/>
        <end position="111"/>
    </location>
</feature>
<dbReference type="SUPFAM" id="SSF48452">
    <property type="entry name" value="TPR-like"/>
    <property type="match status" value="1"/>
</dbReference>
<dbReference type="InterPro" id="IPR001867">
    <property type="entry name" value="OmpR/PhoB-type_DNA-bd"/>
</dbReference>
<evidence type="ECO:0000256" key="2">
    <source>
        <dbReference type="ARBA" id="ARBA00023125"/>
    </source>
</evidence>
<dbReference type="EMBL" id="JAGINU010000001">
    <property type="protein sequence ID" value="MBP2370662.1"/>
    <property type="molecule type" value="Genomic_DNA"/>
</dbReference>
<dbReference type="Pfam" id="PF00486">
    <property type="entry name" value="Trans_reg_C"/>
    <property type="match status" value="1"/>
</dbReference>
<dbReference type="PANTHER" id="PTHR47691">
    <property type="entry name" value="REGULATOR-RELATED"/>
    <property type="match status" value="1"/>
</dbReference>
<accession>A0ABS4W373</accession>
<dbReference type="SUPFAM" id="SSF46894">
    <property type="entry name" value="C-terminal effector domain of the bipartite response regulators"/>
    <property type="match status" value="1"/>
</dbReference>
<dbReference type="InterPro" id="IPR036388">
    <property type="entry name" value="WH-like_DNA-bd_sf"/>
</dbReference>
<gene>
    <name evidence="6" type="ORF">JOF36_006358</name>
</gene>
<proteinExistence type="inferred from homology"/>
<dbReference type="SMART" id="SM01043">
    <property type="entry name" value="BTAD"/>
    <property type="match status" value="1"/>
</dbReference>
<dbReference type="InterPro" id="IPR005158">
    <property type="entry name" value="BTAD"/>
</dbReference>